<dbReference type="Proteomes" id="UP000197215">
    <property type="component" value="Unassembled WGS sequence"/>
</dbReference>
<dbReference type="InterPro" id="IPR011060">
    <property type="entry name" value="RibuloseP-bd_barrel"/>
</dbReference>
<dbReference type="EC" id="5.3.1.24" evidence="3 9"/>
<evidence type="ECO:0000313" key="11">
    <source>
        <dbReference type="EMBL" id="SNC71813.1"/>
    </source>
</evidence>
<dbReference type="AlphaFoldDB" id="A0A212U0P2"/>
<evidence type="ECO:0000256" key="7">
    <source>
        <dbReference type="ARBA" id="ARBA00023141"/>
    </source>
</evidence>
<sequence length="225" mass="24272">MGLLKHTPDKTRIKFCGFTRSSDVDAAVALGVDALGFVFYEPSPRYVSPEMAAALIGRMPGGIDAVALVVNPTDEEVKRIKDRVPMTLWQFHGDESPGRCEEIAEGMPWMKAARIKPGFNLSDFSLQYAKAAGFLLDAFVEGYGGGGHVFDWSLIPELWAKENAHRVVLSGGLNTHNVVEGISHLKPCAVDVSSSIEAAKGQKSPELMKAFVEVVRGANLGTQAV</sequence>
<evidence type="ECO:0000259" key="10">
    <source>
        <dbReference type="Pfam" id="PF00697"/>
    </source>
</evidence>
<evidence type="ECO:0000256" key="9">
    <source>
        <dbReference type="HAMAP-Rule" id="MF_00135"/>
    </source>
</evidence>
<keyword evidence="12" id="KW-1185">Reference proteome</keyword>
<dbReference type="EMBL" id="FYEX01000002">
    <property type="protein sequence ID" value="SNC71813.1"/>
    <property type="molecule type" value="Genomic_DNA"/>
</dbReference>
<evidence type="ECO:0000256" key="4">
    <source>
        <dbReference type="ARBA" id="ARBA00022272"/>
    </source>
</evidence>
<organism evidence="11 12">
    <name type="scientific">Polynucleobacter victoriensis</name>
    <dbReference type="NCBI Taxonomy" id="2049319"/>
    <lineage>
        <taxon>Bacteria</taxon>
        <taxon>Pseudomonadati</taxon>
        <taxon>Pseudomonadota</taxon>
        <taxon>Betaproteobacteria</taxon>
        <taxon>Burkholderiales</taxon>
        <taxon>Burkholderiaceae</taxon>
        <taxon>Polynucleobacter</taxon>
    </lineage>
</organism>
<dbReference type="HAMAP" id="MF_00135">
    <property type="entry name" value="PRAI"/>
    <property type="match status" value="1"/>
</dbReference>
<dbReference type="OrthoDB" id="9796196at2"/>
<evidence type="ECO:0000256" key="1">
    <source>
        <dbReference type="ARBA" id="ARBA00001164"/>
    </source>
</evidence>
<dbReference type="SUPFAM" id="SSF51366">
    <property type="entry name" value="Ribulose-phoshate binding barrel"/>
    <property type="match status" value="1"/>
</dbReference>
<dbReference type="GO" id="GO:0000162">
    <property type="term" value="P:L-tryptophan biosynthetic process"/>
    <property type="evidence" value="ECO:0007669"/>
    <property type="project" value="UniProtKB-UniRule"/>
</dbReference>
<evidence type="ECO:0000256" key="8">
    <source>
        <dbReference type="ARBA" id="ARBA00023235"/>
    </source>
</evidence>
<accession>A0A212U0P2</accession>
<name>A0A212U0P2_9BURK</name>
<evidence type="ECO:0000256" key="2">
    <source>
        <dbReference type="ARBA" id="ARBA00004664"/>
    </source>
</evidence>
<evidence type="ECO:0000256" key="6">
    <source>
        <dbReference type="ARBA" id="ARBA00022822"/>
    </source>
</evidence>
<comment type="pathway">
    <text evidence="2 9">Amino-acid biosynthesis; L-tryptophan biosynthesis; L-tryptophan from chorismate: step 3/5.</text>
</comment>
<keyword evidence="6 9" id="KW-0822">Tryptophan biosynthesis</keyword>
<keyword evidence="7 9" id="KW-0057">Aromatic amino acid biosynthesis</keyword>
<protein>
    <recommendedName>
        <fullName evidence="4 9">N-(5'-phosphoribosyl)anthranilate isomerase</fullName>
        <shortName evidence="9">PRAI</shortName>
        <ecNumber evidence="3 9">5.3.1.24</ecNumber>
    </recommendedName>
</protein>
<keyword evidence="8 9" id="KW-0413">Isomerase</keyword>
<keyword evidence="5 9" id="KW-0028">Amino-acid biosynthesis</keyword>
<gene>
    <name evidence="9" type="primary">trpF</name>
    <name evidence="11" type="ORF">SAMN06295916_1388</name>
</gene>
<reference evidence="11 12" key="1">
    <citation type="submission" date="2017-06" db="EMBL/GenBank/DDBJ databases">
        <authorList>
            <person name="Kim H.J."/>
            <person name="Triplett B.A."/>
        </authorList>
    </citation>
    <scope>NUCLEOTIDE SEQUENCE [LARGE SCALE GENOMIC DNA]</scope>
    <source>
        <strain evidence="11 12">MWH-VicM1</strain>
    </source>
</reference>
<dbReference type="PANTHER" id="PTHR42894:SF1">
    <property type="entry name" value="N-(5'-PHOSPHORIBOSYL)ANTHRANILATE ISOMERASE"/>
    <property type="match status" value="1"/>
</dbReference>
<evidence type="ECO:0000256" key="5">
    <source>
        <dbReference type="ARBA" id="ARBA00022605"/>
    </source>
</evidence>
<dbReference type="InterPro" id="IPR013785">
    <property type="entry name" value="Aldolase_TIM"/>
</dbReference>
<dbReference type="InterPro" id="IPR001240">
    <property type="entry name" value="PRAI_dom"/>
</dbReference>
<comment type="catalytic activity">
    <reaction evidence="1 9">
        <text>N-(5-phospho-beta-D-ribosyl)anthranilate = 1-(2-carboxyphenylamino)-1-deoxy-D-ribulose 5-phosphate</text>
        <dbReference type="Rhea" id="RHEA:21540"/>
        <dbReference type="ChEBI" id="CHEBI:18277"/>
        <dbReference type="ChEBI" id="CHEBI:58613"/>
        <dbReference type="EC" id="5.3.1.24"/>
    </reaction>
</comment>
<dbReference type="UniPathway" id="UPA00035">
    <property type="reaction ID" value="UER00042"/>
</dbReference>
<comment type="similarity">
    <text evidence="9">Belongs to the TrpF family.</text>
</comment>
<proteinExistence type="inferred from homology"/>
<dbReference type="Pfam" id="PF00697">
    <property type="entry name" value="PRAI"/>
    <property type="match status" value="1"/>
</dbReference>
<dbReference type="NCBIfam" id="NF002299">
    <property type="entry name" value="PRK01222.1-6"/>
    <property type="match status" value="1"/>
</dbReference>
<dbReference type="CDD" id="cd00405">
    <property type="entry name" value="PRAI"/>
    <property type="match status" value="1"/>
</dbReference>
<dbReference type="PANTHER" id="PTHR42894">
    <property type="entry name" value="N-(5'-PHOSPHORIBOSYL)ANTHRANILATE ISOMERASE"/>
    <property type="match status" value="1"/>
</dbReference>
<dbReference type="Gene3D" id="3.20.20.70">
    <property type="entry name" value="Aldolase class I"/>
    <property type="match status" value="1"/>
</dbReference>
<evidence type="ECO:0000313" key="12">
    <source>
        <dbReference type="Proteomes" id="UP000197215"/>
    </source>
</evidence>
<evidence type="ECO:0000256" key="3">
    <source>
        <dbReference type="ARBA" id="ARBA00012572"/>
    </source>
</evidence>
<dbReference type="RefSeq" id="WP_088813332.1">
    <property type="nucleotide sequence ID" value="NZ_FYEX01000002.1"/>
</dbReference>
<dbReference type="InterPro" id="IPR044643">
    <property type="entry name" value="TrpF_fam"/>
</dbReference>
<dbReference type="GO" id="GO:0004640">
    <property type="term" value="F:phosphoribosylanthranilate isomerase activity"/>
    <property type="evidence" value="ECO:0007669"/>
    <property type="project" value="UniProtKB-UniRule"/>
</dbReference>
<feature type="domain" description="N-(5'phosphoribosyl) anthranilate isomerase (PRAI)" evidence="10">
    <location>
        <begin position="14"/>
        <end position="213"/>
    </location>
</feature>